<dbReference type="SMART" id="SM00567">
    <property type="entry name" value="EZ_HEAT"/>
    <property type="match status" value="12"/>
</dbReference>
<organism evidence="1">
    <name type="scientific">anaerobic digester metagenome</name>
    <dbReference type="NCBI Taxonomy" id="1263854"/>
    <lineage>
        <taxon>unclassified sequences</taxon>
        <taxon>metagenomes</taxon>
        <taxon>ecological metagenomes</taxon>
    </lineage>
</organism>
<dbReference type="PANTHER" id="PTHR12697:SF5">
    <property type="entry name" value="DEOXYHYPUSINE HYDROXYLASE"/>
    <property type="match status" value="1"/>
</dbReference>
<accession>A0A485LXI8</accession>
<name>A0A485LXI8_9ZZZZ</name>
<dbReference type="InterPro" id="IPR004155">
    <property type="entry name" value="PBS_lyase_HEAT"/>
</dbReference>
<dbReference type="AlphaFoldDB" id="A0A485LXI8"/>
<gene>
    <name evidence="1" type="ORF">SCFA_180049</name>
</gene>
<dbReference type="SUPFAM" id="SSF48371">
    <property type="entry name" value="ARM repeat"/>
    <property type="match status" value="1"/>
</dbReference>
<dbReference type="GO" id="GO:0016829">
    <property type="term" value="F:lyase activity"/>
    <property type="evidence" value="ECO:0007669"/>
    <property type="project" value="UniProtKB-KW"/>
</dbReference>
<dbReference type="EMBL" id="CAADRM010000079">
    <property type="protein sequence ID" value="VFU13361.1"/>
    <property type="molecule type" value="Genomic_DNA"/>
</dbReference>
<dbReference type="GO" id="GO:0016491">
    <property type="term" value="F:oxidoreductase activity"/>
    <property type="evidence" value="ECO:0007669"/>
    <property type="project" value="TreeGrafter"/>
</dbReference>
<dbReference type="InterPro" id="IPR011989">
    <property type="entry name" value="ARM-like"/>
</dbReference>
<proteinExistence type="predicted"/>
<keyword evidence="1" id="KW-0456">Lyase</keyword>
<sequence>MELEKIDSMISSEDPSQRRTAASLLAEIGGEDAYGRLEVLLKDPNNGVRDAAQNAIILLGGRQAIARMLPLLSHSDPAIRNTAIDILRKIGIDGVDMLHALAKDADDNVRLFVMDILGTIGCHESVDTLIEGLYDVNPNVRNAAVISLGELGDPRSFDHLKKLINDEEWIRFSVIESLARIPHEGVVEFLIQELSRWSGDEITVCAILETLGMIGSHEAVPPLLDMLQNTNQYVEFAAARTLLTIMSTDDLASLEVQERQVLKDILDAYLPEADEELLYRILAALERIGDSQSARRIIALAGKVDPDSETEKWEAIKSALASVGSVEMMVDLLDQDERSVILGVQMLGSMGGEAEAREISARVISQQGYVKRAMTEALARIGGKGSHSTMLALLDDQDGHVVGTALNYLGDLGNPEDIGKIERFLRHPYPDVKGMALDAIVRIGTARAEECFTALAADSDPKIRIMALDGLKRLGYANLGQICTYMLKDPDWEVRMAAVKVTRDAGLPIEEDLLVTLLNDEHDEICHPAIDIVGIRKITSLRSFLEDAIGSDDMWTSYHAIEALGKFGDEEAKSALLSILKSGRDFLRISAVKALGEWKDVDLISELEIYLDDENLDVARAAAEAIDKIQGVAF</sequence>
<dbReference type="PANTHER" id="PTHR12697">
    <property type="entry name" value="PBS LYASE HEAT-LIKE PROTEIN"/>
    <property type="match status" value="1"/>
</dbReference>
<dbReference type="Pfam" id="PF13646">
    <property type="entry name" value="HEAT_2"/>
    <property type="match status" value="5"/>
</dbReference>
<reference evidence="1" key="1">
    <citation type="submission" date="2019-03" db="EMBL/GenBank/DDBJ databases">
        <authorList>
            <person name="Hao L."/>
        </authorList>
    </citation>
    <scope>NUCLEOTIDE SEQUENCE</scope>
</reference>
<dbReference type="Gene3D" id="1.25.10.10">
    <property type="entry name" value="Leucine-rich Repeat Variant"/>
    <property type="match status" value="4"/>
</dbReference>
<evidence type="ECO:0000313" key="1">
    <source>
        <dbReference type="EMBL" id="VFU13361.1"/>
    </source>
</evidence>
<protein>
    <submittedName>
        <fullName evidence="1">Putative lyase</fullName>
    </submittedName>
</protein>
<dbReference type="InterPro" id="IPR016024">
    <property type="entry name" value="ARM-type_fold"/>
</dbReference>